<evidence type="ECO:0000313" key="3">
    <source>
        <dbReference type="Proteomes" id="UP000324222"/>
    </source>
</evidence>
<dbReference type="EMBL" id="VSRR010010981">
    <property type="protein sequence ID" value="MPC52563.1"/>
    <property type="molecule type" value="Genomic_DNA"/>
</dbReference>
<name>A0A5B7G5R9_PORTR</name>
<evidence type="ECO:0000256" key="1">
    <source>
        <dbReference type="SAM" id="MobiDB-lite"/>
    </source>
</evidence>
<evidence type="ECO:0000313" key="2">
    <source>
        <dbReference type="EMBL" id="MPC52563.1"/>
    </source>
</evidence>
<dbReference type="Proteomes" id="UP000324222">
    <property type="component" value="Unassembled WGS sequence"/>
</dbReference>
<comment type="caution">
    <text evidence="2">The sequence shown here is derived from an EMBL/GenBank/DDBJ whole genome shotgun (WGS) entry which is preliminary data.</text>
</comment>
<dbReference type="AlphaFoldDB" id="A0A5B7G5R9"/>
<reference evidence="2 3" key="1">
    <citation type="submission" date="2019-05" db="EMBL/GenBank/DDBJ databases">
        <title>Another draft genome of Portunus trituberculatus and its Hox gene families provides insights of decapod evolution.</title>
        <authorList>
            <person name="Jeong J.-H."/>
            <person name="Song I."/>
            <person name="Kim S."/>
            <person name="Choi T."/>
            <person name="Kim D."/>
            <person name="Ryu S."/>
            <person name="Kim W."/>
        </authorList>
    </citation>
    <scope>NUCLEOTIDE SEQUENCE [LARGE SCALE GENOMIC DNA]</scope>
    <source>
        <tissue evidence="2">Muscle</tissue>
    </source>
</reference>
<dbReference type="OrthoDB" id="6257278at2759"/>
<feature type="region of interest" description="Disordered" evidence="1">
    <location>
        <begin position="143"/>
        <end position="168"/>
    </location>
</feature>
<organism evidence="2 3">
    <name type="scientific">Portunus trituberculatus</name>
    <name type="common">Swimming crab</name>
    <name type="synonym">Neptunus trituberculatus</name>
    <dbReference type="NCBI Taxonomy" id="210409"/>
    <lineage>
        <taxon>Eukaryota</taxon>
        <taxon>Metazoa</taxon>
        <taxon>Ecdysozoa</taxon>
        <taxon>Arthropoda</taxon>
        <taxon>Crustacea</taxon>
        <taxon>Multicrustacea</taxon>
        <taxon>Malacostraca</taxon>
        <taxon>Eumalacostraca</taxon>
        <taxon>Eucarida</taxon>
        <taxon>Decapoda</taxon>
        <taxon>Pleocyemata</taxon>
        <taxon>Brachyura</taxon>
        <taxon>Eubrachyura</taxon>
        <taxon>Portunoidea</taxon>
        <taxon>Portunidae</taxon>
        <taxon>Portuninae</taxon>
        <taxon>Portunus</taxon>
    </lineage>
</organism>
<gene>
    <name evidence="2" type="ORF">E2C01_046434</name>
</gene>
<feature type="compositionally biased region" description="Low complexity" evidence="1">
    <location>
        <begin position="143"/>
        <end position="156"/>
    </location>
</feature>
<sequence length="168" mass="18746">MKIICSNVTSTSTDRRLPRLVIHYKSRKKANLVMKNSCLPSVSPLQEVNVVCQHKCTVKEDHLQDGALCSHNNSEHGIVLKRKHIKQNTEILEKVHDIQTLKMTEATIIYLEEPTINIQLQPEVSCPPSCHLQAAAKLQADWPSHSHTPTASATSSRATWILAPESTP</sequence>
<proteinExistence type="predicted"/>
<keyword evidence="3" id="KW-1185">Reference proteome</keyword>
<accession>A0A5B7G5R9</accession>
<protein>
    <submittedName>
        <fullName evidence="2">Uncharacterized protein</fullName>
    </submittedName>
</protein>